<gene>
    <name evidence="6" type="ORF">JOC28_001582</name>
</gene>
<dbReference type="InterPro" id="IPR013011">
    <property type="entry name" value="PTS_EIIB_2"/>
</dbReference>
<dbReference type="SUPFAM" id="SSF63520">
    <property type="entry name" value="PTS-regulatory domain, PRD"/>
    <property type="match status" value="2"/>
</dbReference>
<dbReference type="PANTHER" id="PTHR30185:SF18">
    <property type="entry name" value="TRANSCRIPTIONAL REGULATOR MTLR"/>
    <property type="match status" value="1"/>
</dbReference>
<evidence type="ECO:0000259" key="5">
    <source>
        <dbReference type="PROSITE" id="PS51372"/>
    </source>
</evidence>
<evidence type="ECO:0000313" key="7">
    <source>
        <dbReference type="Proteomes" id="UP000697472"/>
    </source>
</evidence>
<reference evidence="6 7" key="1">
    <citation type="submission" date="2021-01" db="EMBL/GenBank/DDBJ databases">
        <title>Genomic Encyclopedia of Type Strains, Phase IV (KMG-IV): sequencing the most valuable type-strain genomes for metagenomic binning, comparative biology and taxonomic classification.</title>
        <authorList>
            <person name="Goeker M."/>
        </authorList>
    </citation>
    <scope>NUCLEOTIDE SEQUENCE [LARGE SCALE GENOMIC DNA]</scope>
    <source>
        <strain evidence="6 7">DSM 27382</strain>
    </source>
</reference>
<protein>
    <submittedName>
        <fullName evidence="6">Transcriptional antiterminator</fullName>
    </submittedName>
</protein>
<evidence type="ECO:0000256" key="3">
    <source>
        <dbReference type="ARBA" id="ARBA00023163"/>
    </source>
</evidence>
<dbReference type="InterPro" id="IPR011608">
    <property type="entry name" value="PRD"/>
</dbReference>
<evidence type="ECO:0000259" key="4">
    <source>
        <dbReference type="PROSITE" id="PS51099"/>
    </source>
</evidence>
<feature type="domain" description="PRD" evidence="5">
    <location>
        <begin position="197"/>
        <end position="306"/>
    </location>
</feature>
<keyword evidence="1" id="KW-0677">Repeat</keyword>
<dbReference type="Pfam" id="PF00874">
    <property type="entry name" value="PRD"/>
    <property type="match status" value="2"/>
</dbReference>
<name>A0ABS2PTF3_9STRE</name>
<dbReference type="InterPro" id="IPR050661">
    <property type="entry name" value="BglG_antiterminators"/>
</dbReference>
<dbReference type="Proteomes" id="UP000697472">
    <property type="component" value="Unassembled WGS sequence"/>
</dbReference>
<dbReference type="Gene3D" id="1.10.1790.10">
    <property type="entry name" value="PRD domain"/>
    <property type="match status" value="1"/>
</dbReference>
<keyword evidence="7" id="KW-1185">Reference proteome</keyword>
<sequence>MIILDNKSYDLLAYLIKLEEPETIMAISKHLNQSRRKIYYHLDKINEALPVDVDPIVSFPRIGIVLTEEQKQACQAILDDLCDDSYVMSIEERLQLIETFIAISTERVTIERLMQLTLLSRNTVLNDLNTIRNKLTLEEYSIRLQVTKARGYYLDCHPLSKIQYIYRLLFDIYSKGSRNFIDIVEERLIDFAGYKQYFSEELLDYLRKSLTSANQRLGKKLNPQDRRFMLQILPYLLMSYRNTVMTAQERDEVERDFSLTRQKKEYQLAEEIAAGVEENFDFQMDDIEISLIAMLLLSYRKDSDNHLDSQEYDRMRQVLTQFLETLKSRYHLHFKHQDELLKQLMTHSKALLYRKTYGILSGNPLTDHIKEKYENLFLMVSSCIDILENAWFIRLSDDDIAYFVVHIGGEIKQSQEQTQEKKRVVIVCDEGIAIKKLLLSQCSRYLPTCDIEAVFTTEQYQSVLDLMTVDFIISTGDLIRADFPVITVSPILTDEDVIRLIRFAKRQGQEVGQDFEVSLEKLLTQYVEDDRDRYALKLQIEKLINHELMEDILDNREYRID</sequence>
<dbReference type="PANTHER" id="PTHR30185">
    <property type="entry name" value="CRYPTIC BETA-GLUCOSIDE BGL OPERON ANTITERMINATOR"/>
    <property type="match status" value="1"/>
</dbReference>
<evidence type="ECO:0000313" key="6">
    <source>
        <dbReference type="EMBL" id="MBM7643280.1"/>
    </source>
</evidence>
<dbReference type="EMBL" id="JAFBEH010000035">
    <property type="protein sequence ID" value="MBM7643280.1"/>
    <property type="molecule type" value="Genomic_DNA"/>
</dbReference>
<accession>A0ABS2PTF3</accession>
<dbReference type="CDD" id="cd05568">
    <property type="entry name" value="PTS_IIB_bgl_like"/>
    <property type="match status" value="1"/>
</dbReference>
<dbReference type="PROSITE" id="PS51372">
    <property type="entry name" value="PRD_2"/>
    <property type="match status" value="2"/>
</dbReference>
<organism evidence="6 7">
    <name type="scientific">Streptococcus loxodontisalivarius</name>
    <dbReference type="NCBI Taxonomy" id="1349415"/>
    <lineage>
        <taxon>Bacteria</taxon>
        <taxon>Bacillati</taxon>
        <taxon>Bacillota</taxon>
        <taxon>Bacilli</taxon>
        <taxon>Lactobacillales</taxon>
        <taxon>Streptococcaceae</taxon>
        <taxon>Streptococcus</taxon>
    </lineage>
</organism>
<comment type="caution">
    <text evidence="6">The sequence shown here is derived from an EMBL/GenBank/DDBJ whole genome shotgun (WGS) entry which is preliminary data.</text>
</comment>
<dbReference type="PROSITE" id="PS51099">
    <property type="entry name" value="PTS_EIIB_TYPE_2"/>
    <property type="match status" value="1"/>
</dbReference>
<feature type="domain" description="PRD" evidence="5">
    <location>
        <begin position="310"/>
        <end position="417"/>
    </location>
</feature>
<dbReference type="RefSeq" id="WP_205010141.1">
    <property type="nucleotide sequence ID" value="NZ_JAFBEH010000035.1"/>
</dbReference>
<dbReference type="InterPro" id="IPR036634">
    <property type="entry name" value="PRD_sf"/>
</dbReference>
<keyword evidence="2" id="KW-0805">Transcription regulation</keyword>
<dbReference type="Gene3D" id="3.40.50.2300">
    <property type="match status" value="1"/>
</dbReference>
<keyword evidence="3" id="KW-0804">Transcription</keyword>
<evidence type="ECO:0000256" key="1">
    <source>
        <dbReference type="ARBA" id="ARBA00022737"/>
    </source>
</evidence>
<evidence type="ECO:0000256" key="2">
    <source>
        <dbReference type="ARBA" id="ARBA00023015"/>
    </source>
</evidence>
<proteinExistence type="predicted"/>
<feature type="domain" description="PTS EIIB type-2" evidence="4">
    <location>
        <begin position="422"/>
        <end position="512"/>
    </location>
</feature>